<dbReference type="Gene3D" id="3.30.530.20">
    <property type="match status" value="1"/>
</dbReference>
<organism evidence="1 2">
    <name type="scientific">Actinophytocola gossypii</name>
    <dbReference type="NCBI Taxonomy" id="2812003"/>
    <lineage>
        <taxon>Bacteria</taxon>
        <taxon>Bacillati</taxon>
        <taxon>Actinomycetota</taxon>
        <taxon>Actinomycetes</taxon>
        <taxon>Pseudonocardiales</taxon>
        <taxon>Pseudonocardiaceae</taxon>
    </lineage>
</organism>
<protein>
    <submittedName>
        <fullName evidence="1">SRPBCC domain-containing protein</fullName>
    </submittedName>
</protein>
<dbReference type="SUPFAM" id="SSF55961">
    <property type="entry name" value="Bet v1-like"/>
    <property type="match status" value="1"/>
</dbReference>
<proteinExistence type="predicted"/>
<gene>
    <name evidence="1" type="ORF">JT362_06805</name>
</gene>
<comment type="caution">
    <text evidence="1">The sequence shown here is derived from an EMBL/GenBank/DDBJ whole genome shotgun (WGS) entry which is preliminary data.</text>
</comment>
<dbReference type="EMBL" id="JAFFZE010000006">
    <property type="protein sequence ID" value="MCT2582827.1"/>
    <property type="molecule type" value="Genomic_DNA"/>
</dbReference>
<dbReference type="Proteomes" id="UP001156441">
    <property type="component" value="Unassembled WGS sequence"/>
</dbReference>
<dbReference type="CDD" id="cd07814">
    <property type="entry name" value="SRPBCC_CalC_Aha1-like"/>
    <property type="match status" value="1"/>
</dbReference>
<evidence type="ECO:0000313" key="1">
    <source>
        <dbReference type="EMBL" id="MCT2582827.1"/>
    </source>
</evidence>
<keyword evidence="2" id="KW-1185">Reference proteome</keyword>
<name>A0ABT2J4Q1_9PSEU</name>
<reference evidence="1 2" key="1">
    <citation type="submission" date="2021-02" db="EMBL/GenBank/DDBJ databases">
        <title>Actinophytocola xerophila sp. nov., isolated from soil of cotton cropping field.</title>
        <authorList>
            <person name="Huang R."/>
            <person name="Chen X."/>
            <person name="Ge X."/>
            <person name="Liu W."/>
        </authorList>
    </citation>
    <scope>NUCLEOTIDE SEQUENCE [LARGE SCALE GENOMIC DNA]</scope>
    <source>
        <strain evidence="1 2">S1-96</strain>
    </source>
</reference>
<evidence type="ECO:0000313" key="2">
    <source>
        <dbReference type="Proteomes" id="UP001156441"/>
    </source>
</evidence>
<dbReference type="InterPro" id="IPR023393">
    <property type="entry name" value="START-like_dom_sf"/>
</dbReference>
<sequence>MGREFESTDQVELDASPEEIWRAIATGPGIDSWFMGRNEVDAAHGAVRQSFGDFQPEYRIAGWEPMWRLAYGTDEAPDGRFVAYEFLIEGRDRSSTVLRMATSGFLPGDDWSDEYDAMRAGNAMFFATLATYLTHFAGRTGRPLTVFGPPVTDWPATWRALASALGLAGPPMVGDRVSFALEGLPPARGEVYFVNSQTVGVRTADGLYRFLKGFRGPLIACHSVLTPGFTETDRDAAESAWRSWLTTTSF</sequence>
<dbReference type="RefSeq" id="WP_260190162.1">
    <property type="nucleotide sequence ID" value="NZ_JAFFZE010000006.1"/>
</dbReference>
<accession>A0ABT2J4Q1</accession>